<evidence type="ECO:0000313" key="1">
    <source>
        <dbReference type="EMBL" id="KRX47917.1"/>
    </source>
</evidence>
<name>A0A0V0UA53_9BILA</name>
<gene>
    <name evidence="1" type="ORF">T05_7135</name>
</gene>
<evidence type="ECO:0000313" key="2">
    <source>
        <dbReference type="Proteomes" id="UP000055048"/>
    </source>
</evidence>
<protein>
    <submittedName>
        <fullName evidence="1">Uncharacterized protein</fullName>
    </submittedName>
</protein>
<keyword evidence="2" id="KW-1185">Reference proteome</keyword>
<accession>A0A0V0UA53</accession>
<reference evidence="1 2" key="1">
    <citation type="submission" date="2015-01" db="EMBL/GenBank/DDBJ databases">
        <title>Evolution of Trichinella species and genotypes.</title>
        <authorList>
            <person name="Korhonen P.K."/>
            <person name="Edoardo P."/>
            <person name="Giuseppe L.R."/>
            <person name="Gasser R.B."/>
        </authorList>
    </citation>
    <scope>NUCLEOTIDE SEQUENCE [LARGE SCALE GENOMIC DNA]</scope>
    <source>
        <strain evidence="1">ISS417</strain>
    </source>
</reference>
<dbReference type="Proteomes" id="UP000055048">
    <property type="component" value="Unassembled WGS sequence"/>
</dbReference>
<dbReference type="AlphaFoldDB" id="A0A0V0UA53"/>
<sequence>MLKNILQKKKPYWIELIYGIFASGFHCPADADVEQMKISRTITAENFQTFCLVHSGSQKLFYLHFRMRNNFSDKSCTDRHEETFQDYKEGI</sequence>
<proteinExistence type="predicted"/>
<organism evidence="1 2">
    <name type="scientific">Trichinella murrelli</name>
    <dbReference type="NCBI Taxonomy" id="144512"/>
    <lineage>
        <taxon>Eukaryota</taxon>
        <taxon>Metazoa</taxon>
        <taxon>Ecdysozoa</taxon>
        <taxon>Nematoda</taxon>
        <taxon>Enoplea</taxon>
        <taxon>Dorylaimia</taxon>
        <taxon>Trichinellida</taxon>
        <taxon>Trichinellidae</taxon>
        <taxon>Trichinella</taxon>
    </lineage>
</organism>
<dbReference type="EMBL" id="JYDJ01000036">
    <property type="protein sequence ID" value="KRX47917.1"/>
    <property type="molecule type" value="Genomic_DNA"/>
</dbReference>
<comment type="caution">
    <text evidence="1">The sequence shown here is derived from an EMBL/GenBank/DDBJ whole genome shotgun (WGS) entry which is preliminary data.</text>
</comment>